<organism evidence="1 2">
    <name type="scientific">Rhodocollybia butyracea</name>
    <dbReference type="NCBI Taxonomy" id="206335"/>
    <lineage>
        <taxon>Eukaryota</taxon>
        <taxon>Fungi</taxon>
        <taxon>Dikarya</taxon>
        <taxon>Basidiomycota</taxon>
        <taxon>Agaricomycotina</taxon>
        <taxon>Agaricomycetes</taxon>
        <taxon>Agaricomycetidae</taxon>
        <taxon>Agaricales</taxon>
        <taxon>Marasmiineae</taxon>
        <taxon>Omphalotaceae</taxon>
        <taxon>Rhodocollybia</taxon>
    </lineage>
</organism>
<protein>
    <submittedName>
        <fullName evidence="1">Uncharacterized protein</fullName>
    </submittedName>
</protein>
<comment type="caution">
    <text evidence="1">The sequence shown here is derived from an EMBL/GenBank/DDBJ whole genome shotgun (WGS) entry which is preliminary data.</text>
</comment>
<evidence type="ECO:0000313" key="2">
    <source>
        <dbReference type="Proteomes" id="UP000772434"/>
    </source>
</evidence>
<keyword evidence="2" id="KW-1185">Reference proteome</keyword>
<dbReference type="OrthoDB" id="3052710at2759"/>
<dbReference type="Proteomes" id="UP000772434">
    <property type="component" value="Unassembled WGS sequence"/>
</dbReference>
<accession>A0A9P5P4F6</accession>
<sequence length="255" mass="27391">MYIYEQYKTEPKSWHLVSLVLFTLRFKATWPSEPAQMLFKSTFINLVAAALAIAGPPMANLARQEPVTDLVTFCFSEGLCFEESINVDVGCVDLPEFNEPVETASLSSTGVECILSPEPSCLGGLGILLPTAGTVEISTLGISTVASYLCTSDVDVVNLCFPEITEGCFQATTVTNGCAGMTEFSIPFVSLLLTTNGTACTFFQDPDCTGPSAFVDEADVTFELDTLGIDNVKSLSCTNTQTPPPPRRASYIELN</sequence>
<dbReference type="AlphaFoldDB" id="A0A9P5P4F6"/>
<dbReference type="EMBL" id="JADNRY010000727">
    <property type="protein sequence ID" value="KAF9028737.1"/>
    <property type="molecule type" value="Genomic_DNA"/>
</dbReference>
<evidence type="ECO:0000313" key="1">
    <source>
        <dbReference type="EMBL" id="KAF9028737.1"/>
    </source>
</evidence>
<gene>
    <name evidence="1" type="ORF">BDP27DRAFT_1410251</name>
</gene>
<name>A0A9P5P4F6_9AGAR</name>
<proteinExistence type="predicted"/>
<reference evidence="1" key="1">
    <citation type="submission" date="2020-11" db="EMBL/GenBank/DDBJ databases">
        <authorList>
            <consortium name="DOE Joint Genome Institute"/>
            <person name="Ahrendt S."/>
            <person name="Riley R."/>
            <person name="Andreopoulos W."/>
            <person name="Labutti K."/>
            <person name="Pangilinan J."/>
            <person name="Ruiz-Duenas F.J."/>
            <person name="Barrasa J.M."/>
            <person name="Sanchez-Garcia M."/>
            <person name="Camarero S."/>
            <person name="Miyauchi S."/>
            <person name="Serrano A."/>
            <person name="Linde D."/>
            <person name="Babiker R."/>
            <person name="Drula E."/>
            <person name="Ayuso-Fernandez I."/>
            <person name="Pacheco R."/>
            <person name="Padilla G."/>
            <person name="Ferreira P."/>
            <person name="Barriuso J."/>
            <person name="Kellner H."/>
            <person name="Castanera R."/>
            <person name="Alfaro M."/>
            <person name="Ramirez L."/>
            <person name="Pisabarro A.G."/>
            <person name="Kuo A."/>
            <person name="Tritt A."/>
            <person name="Lipzen A."/>
            <person name="He G."/>
            <person name="Yan M."/>
            <person name="Ng V."/>
            <person name="Cullen D."/>
            <person name="Martin F."/>
            <person name="Rosso M.-N."/>
            <person name="Henrissat B."/>
            <person name="Hibbett D."/>
            <person name="Martinez A.T."/>
            <person name="Grigoriev I.V."/>
        </authorList>
    </citation>
    <scope>NUCLEOTIDE SEQUENCE</scope>
    <source>
        <strain evidence="1">AH 40177</strain>
    </source>
</reference>